<organism evidence="1">
    <name type="scientific">Oryza sativa subsp. japonica</name>
    <name type="common">Rice</name>
    <dbReference type="NCBI Taxonomy" id="39947"/>
    <lineage>
        <taxon>Eukaryota</taxon>
        <taxon>Viridiplantae</taxon>
        <taxon>Streptophyta</taxon>
        <taxon>Embryophyta</taxon>
        <taxon>Tracheophyta</taxon>
        <taxon>Spermatophyta</taxon>
        <taxon>Magnoliopsida</taxon>
        <taxon>Liliopsida</taxon>
        <taxon>Poales</taxon>
        <taxon>Poaceae</taxon>
        <taxon>BOP clade</taxon>
        <taxon>Oryzoideae</taxon>
        <taxon>Oryzeae</taxon>
        <taxon>Oryzinae</taxon>
        <taxon>Oryza</taxon>
        <taxon>Oryza sativa</taxon>
    </lineage>
</organism>
<reference evidence="1" key="2">
    <citation type="submission" date="2008-12" db="EMBL/GenBank/DDBJ databases">
        <title>Improved gene annotation of the rice (Oryza sativa) genomes.</title>
        <authorList>
            <person name="Wang J."/>
            <person name="Li R."/>
            <person name="Fan W."/>
            <person name="Huang Q."/>
            <person name="Zhang J."/>
            <person name="Zhou Y."/>
            <person name="Hu Y."/>
            <person name="Zi S."/>
            <person name="Li J."/>
            <person name="Ni P."/>
            <person name="Zheng H."/>
            <person name="Zhang Y."/>
            <person name="Zhao M."/>
            <person name="Hao Q."/>
            <person name="McDermott J."/>
            <person name="Samudrala R."/>
            <person name="Kristiansen K."/>
            <person name="Wong G.K.-S."/>
        </authorList>
    </citation>
    <scope>NUCLEOTIDE SEQUENCE</scope>
</reference>
<dbReference type="Proteomes" id="UP000007752">
    <property type="component" value="Chromosome 9"/>
</dbReference>
<proteinExistence type="predicted"/>
<dbReference type="AlphaFoldDB" id="B9G2K2"/>
<protein>
    <submittedName>
        <fullName evidence="1">Uncharacterized protein</fullName>
    </submittedName>
</protein>
<accession>B9G2K2</accession>
<reference evidence="1" key="1">
    <citation type="journal article" date="2005" name="PLoS Biol.">
        <title>The genomes of Oryza sativa: a history of duplications.</title>
        <authorList>
            <person name="Yu J."/>
            <person name="Wang J."/>
            <person name="Lin W."/>
            <person name="Li S."/>
            <person name="Li H."/>
            <person name="Zhou J."/>
            <person name="Ni P."/>
            <person name="Dong W."/>
            <person name="Hu S."/>
            <person name="Zeng C."/>
            <person name="Zhang J."/>
            <person name="Zhang Y."/>
            <person name="Li R."/>
            <person name="Xu Z."/>
            <person name="Li S."/>
            <person name="Li X."/>
            <person name="Zheng H."/>
            <person name="Cong L."/>
            <person name="Lin L."/>
            <person name="Yin J."/>
            <person name="Geng J."/>
            <person name="Li G."/>
            <person name="Shi J."/>
            <person name="Liu J."/>
            <person name="Lv H."/>
            <person name="Li J."/>
            <person name="Wang J."/>
            <person name="Deng Y."/>
            <person name="Ran L."/>
            <person name="Shi X."/>
            <person name="Wang X."/>
            <person name="Wu Q."/>
            <person name="Li C."/>
            <person name="Ren X."/>
            <person name="Wang J."/>
            <person name="Wang X."/>
            <person name="Li D."/>
            <person name="Liu D."/>
            <person name="Zhang X."/>
            <person name="Ji Z."/>
            <person name="Zhao W."/>
            <person name="Sun Y."/>
            <person name="Zhang Z."/>
            <person name="Bao J."/>
            <person name="Han Y."/>
            <person name="Dong L."/>
            <person name="Ji J."/>
            <person name="Chen P."/>
            <person name="Wu S."/>
            <person name="Liu J."/>
            <person name="Xiao Y."/>
            <person name="Bu D."/>
            <person name="Tan J."/>
            <person name="Yang L."/>
            <person name="Ye C."/>
            <person name="Zhang J."/>
            <person name="Xu J."/>
            <person name="Zhou Y."/>
            <person name="Yu Y."/>
            <person name="Zhang B."/>
            <person name="Zhuang S."/>
            <person name="Wei H."/>
            <person name="Liu B."/>
            <person name="Lei M."/>
            <person name="Yu H."/>
            <person name="Li Y."/>
            <person name="Xu H."/>
            <person name="Wei S."/>
            <person name="He X."/>
            <person name="Fang L."/>
            <person name="Zhang Z."/>
            <person name="Zhang Y."/>
            <person name="Huang X."/>
            <person name="Su Z."/>
            <person name="Tong W."/>
            <person name="Li J."/>
            <person name="Tong Z."/>
            <person name="Li S."/>
            <person name="Ye J."/>
            <person name="Wang L."/>
            <person name="Fang L."/>
            <person name="Lei T."/>
            <person name="Chen C."/>
            <person name="Chen H."/>
            <person name="Xu Z."/>
            <person name="Li H."/>
            <person name="Huang H."/>
            <person name="Zhang F."/>
            <person name="Xu H."/>
            <person name="Li N."/>
            <person name="Zhao C."/>
            <person name="Li S."/>
            <person name="Dong L."/>
            <person name="Huang Y."/>
            <person name="Li L."/>
            <person name="Xi Y."/>
            <person name="Qi Q."/>
            <person name="Li W."/>
            <person name="Zhang B."/>
            <person name="Hu W."/>
            <person name="Zhang Y."/>
            <person name="Tian X."/>
            <person name="Jiao Y."/>
            <person name="Liang X."/>
            <person name="Jin J."/>
            <person name="Gao L."/>
            <person name="Zheng W."/>
            <person name="Hao B."/>
            <person name="Liu S."/>
            <person name="Wang W."/>
            <person name="Yuan L."/>
            <person name="Cao M."/>
            <person name="McDermott J."/>
            <person name="Samudrala R."/>
            <person name="Wang J."/>
            <person name="Wong G.K."/>
            <person name="Yang H."/>
        </authorList>
    </citation>
    <scope>NUCLEOTIDE SEQUENCE [LARGE SCALE GENOMIC DNA]</scope>
</reference>
<name>B9G2K2_ORYSJ</name>
<dbReference type="EMBL" id="CM000146">
    <property type="protein sequence ID" value="EEE69349.1"/>
    <property type="molecule type" value="Genomic_DNA"/>
</dbReference>
<gene>
    <name evidence="1" type="ORF">OsJ_28673</name>
</gene>
<evidence type="ECO:0000313" key="1">
    <source>
        <dbReference type="EMBL" id="EEE69349.1"/>
    </source>
</evidence>
<sequence>MPLSSKMEFCEFCVACARNRSKLDVKPRVAAASEPDAAAEEKLRRGAIAMGAIPAGADESWHTAYCPAGSDELKTQATHTVECLYVLESRGDHGHALAARRQEPRCNILKIPNNKNH</sequence>